<gene>
    <name evidence="1" type="ORF">HZZ10_04050</name>
</gene>
<dbReference type="EMBL" id="JACBYE010000006">
    <property type="protein sequence ID" value="NYS92701.1"/>
    <property type="molecule type" value="Genomic_DNA"/>
</dbReference>
<protein>
    <submittedName>
        <fullName evidence="1">Uncharacterized protein</fullName>
    </submittedName>
</protein>
<keyword evidence="2" id="KW-1185">Reference proteome</keyword>
<evidence type="ECO:0000313" key="2">
    <source>
        <dbReference type="Proteomes" id="UP000561011"/>
    </source>
</evidence>
<evidence type="ECO:0000313" key="1">
    <source>
        <dbReference type="EMBL" id="NYS92701.1"/>
    </source>
</evidence>
<proteinExistence type="predicted"/>
<dbReference type="Proteomes" id="UP000561011">
    <property type="component" value="Unassembled WGS sequence"/>
</dbReference>
<dbReference type="AlphaFoldDB" id="A0A853EQ89"/>
<dbReference type="RefSeq" id="WP_179912509.1">
    <property type="nucleotide sequence ID" value="NZ_JACBYE010000006.1"/>
</dbReference>
<organism evidence="1 2">
    <name type="scientific">Sanguibacter inulinus</name>
    <dbReference type="NCBI Taxonomy" id="60922"/>
    <lineage>
        <taxon>Bacteria</taxon>
        <taxon>Bacillati</taxon>
        <taxon>Actinomycetota</taxon>
        <taxon>Actinomycetes</taxon>
        <taxon>Micrococcales</taxon>
        <taxon>Sanguibacteraceae</taxon>
        <taxon>Sanguibacter</taxon>
    </lineage>
</organism>
<name>A0A853EQ89_9MICO</name>
<comment type="caution">
    <text evidence="1">The sequence shown here is derived from an EMBL/GenBank/DDBJ whole genome shotgun (WGS) entry which is preliminary data.</text>
</comment>
<dbReference type="Gene3D" id="1.10.1740.10">
    <property type="match status" value="1"/>
</dbReference>
<reference evidence="1 2" key="1">
    <citation type="submission" date="2020-07" db="EMBL/GenBank/DDBJ databases">
        <title>MOT database genomes.</title>
        <authorList>
            <person name="Joseph S."/>
            <person name="Aduse-Opoku J."/>
            <person name="Hashim A."/>
            <person name="Wade W."/>
            <person name="Curtis M."/>
        </authorList>
    </citation>
    <scope>NUCLEOTIDE SEQUENCE [LARGE SCALE GENOMIC DNA]</scope>
    <source>
        <strain evidence="1 2">DSM 100099</strain>
    </source>
</reference>
<sequence length="243" mass="27019">MECRSEDADLLLVARVREGDVDASLILWRRHCETALTWAGKHVADRDDAALVVRRAFARVMSEIAADHDPVMPFLLYLCATVEDEAGAAPGEKTSDLSLVRAFRKLRGSYQTVLWYTVVEPLPRATLAVVLDREQTDLRVHARQAVSRLRAEWVAETVADRSVPDSCAWLLLRVDAYQAGMLGQLSEQRYERHLRGCGWCVTMIDALGNLLDVLRSVVLPQAADGSHALLDPEPAEEPTTTIC</sequence>
<accession>A0A853EQ89</accession>